<sequence length="306" mass="33503">MSTTSNEKSYFDLHTSGIGYLQRAREVPVKGGRRAQPFLACTIAALVGSAKEPSIRYFDVKVSGTEAKKLVQSYVGIDDPKQRPLVRFRLGDLWGDAFIRPSGERQGEVAASLKGRLLKAEVIDRAELAKIEQHELITRGIGYLSRPKEVTPKDRDPFLSCTIGALTGPVDEPEYRYFDTIVATTDAQHLVRRCVQAIEAERKVLIAFRLNDMRADPYVRTKGERAGEPGVSLESTLIHIGLIKVDGQQVYPAPADKTEAPATPDAQAPKAKSTAEIGDAAKPTEPAPREHEAEAVEHEPAMAASF</sequence>
<name>A0A330GD44_ENTCL</name>
<evidence type="ECO:0000313" key="2">
    <source>
        <dbReference type="EMBL" id="RAZ70423.1"/>
    </source>
</evidence>
<evidence type="ECO:0000313" key="3">
    <source>
        <dbReference type="Proteomes" id="UP000251576"/>
    </source>
</evidence>
<protein>
    <submittedName>
        <fullName evidence="2">DUF3577 domain-containing protein</fullName>
    </submittedName>
</protein>
<dbReference type="RefSeq" id="WP_023098626.1">
    <property type="nucleotide sequence ID" value="NZ_CABMNQ010000009.1"/>
</dbReference>
<comment type="caution">
    <text evidence="2">The sequence shown here is derived from an EMBL/GenBank/DDBJ whole genome shotgun (WGS) entry which is preliminary data.</text>
</comment>
<evidence type="ECO:0000256" key="1">
    <source>
        <dbReference type="SAM" id="MobiDB-lite"/>
    </source>
</evidence>
<feature type="region of interest" description="Disordered" evidence="1">
    <location>
        <begin position="254"/>
        <end position="306"/>
    </location>
</feature>
<organism evidence="2 3">
    <name type="scientific">Enterobacter cloacae</name>
    <dbReference type="NCBI Taxonomy" id="550"/>
    <lineage>
        <taxon>Bacteria</taxon>
        <taxon>Pseudomonadati</taxon>
        <taxon>Pseudomonadota</taxon>
        <taxon>Gammaproteobacteria</taxon>
        <taxon>Enterobacterales</taxon>
        <taxon>Enterobacteriaceae</taxon>
        <taxon>Enterobacter</taxon>
        <taxon>Enterobacter cloacae complex</taxon>
    </lineage>
</organism>
<feature type="compositionally biased region" description="Basic and acidic residues" evidence="1">
    <location>
        <begin position="287"/>
        <end position="300"/>
    </location>
</feature>
<reference evidence="2 3" key="1">
    <citation type="submission" date="2018-06" db="EMBL/GenBank/DDBJ databases">
        <title>ACT-28, a chromosomally-encoded AmpC with carbapenemase activity from Enterobacter kobei.</title>
        <authorList>
            <person name="Jousset A.B."/>
            <person name="Oueslati S."/>
            <person name="Bernabeu S."/>
            <person name="Takissian J."/>
            <person name="Creton E."/>
            <person name="Vogel A."/>
            <person name="Cotellon G."/>
            <person name="Bonnin R.A."/>
            <person name="Dortet L."/>
            <person name="Naas T."/>
        </authorList>
    </citation>
    <scope>NUCLEOTIDE SEQUENCE [LARGE SCALE GENOMIC DNA]</scope>
    <source>
        <strain evidence="2 3">99B3</strain>
    </source>
</reference>
<accession>A0A330GD44</accession>
<dbReference type="Proteomes" id="UP000251576">
    <property type="component" value="Unassembled WGS sequence"/>
</dbReference>
<dbReference type="Pfam" id="PF12101">
    <property type="entry name" value="DUF3577"/>
    <property type="match status" value="2"/>
</dbReference>
<dbReference type="InterPro" id="IPR021960">
    <property type="entry name" value="DUF3577"/>
</dbReference>
<dbReference type="EMBL" id="QMDH01000009">
    <property type="protein sequence ID" value="RAZ70423.1"/>
    <property type="molecule type" value="Genomic_DNA"/>
</dbReference>
<gene>
    <name evidence="2" type="ORF">DP202_06825</name>
</gene>
<proteinExistence type="predicted"/>
<dbReference type="AlphaFoldDB" id="A0A330GD44"/>